<evidence type="ECO:0000313" key="2">
    <source>
        <dbReference type="Proteomes" id="UP001500305"/>
    </source>
</evidence>
<name>A0ABP5RFE1_9ACTN</name>
<dbReference type="EMBL" id="BAAATR010000025">
    <property type="protein sequence ID" value="GAA2260058.1"/>
    <property type="molecule type" value="Genomic_DNA"/>
</dbReference>
<proteinExistence type="predicted"/>
<reference evidence="2" key="1">
    <citation type="journal article" date="2019" name="Int. J. Syst. Evol. Microbiol.">
        <title>The Global Catalogue of Microorganisms (GCM) 10K type strain sequencing project: providing services to taxonomists for standard genome sequencing and annotation.</title>
        <authorList>
            <consortium name="The Broad Institute Genomics Platform"/>
            <consortium name="The Broad Institute Genome Sequencing Center for Infectious Disease"/>
            <person name="Wu L."/>
            <person name="Ma J."/>
        </authorList>
    </citation>
    <scope>NUCLEOTIDE SEQUENCE [LARGE SCALE GENOMIC DNA]</scope>
    <source>
        <strain evidence="2">JCM 7356</strain>
    </source>
</reference>
<comment type="caution">
    <text evidence="1">The sequence shown here is derived from an EMBL/GenBank/DDBJ whole genome shotgun (WGS) entry which is preliminary data.</text>
</comment>
<sequence length="105" mass="11569">MSSRWTIDALRGALPHPEAQRSFIRDVNRAPVDELPAVLGRWVAVVEQQEADRVRLEGLRTHYLAHGELPSEVEAGSVDITGELLRWLDQAPLGTQPAPRARGAA</sequence>
<accession>A0ABP5RFE1</accession>
<protein>
    <submittedName>
        <fullName evidence="1">Uncharacterized protein</fullName>
    </submittedName>
</protein>
<dbReference type="Proteomes" id="UP001500305">
    <property type="component" value="Unassembled WGS sequence"/>
</dbReference>
<gene>
    <name evidence="1" type="ORF">GCM10010430_50140</name>
</gene>
<organism evidence="1 2">
    <name type="scientific">Kitasatospora cystarginea</name>
    <dbReference type="NCBI Taxonomy" id="58350"/>
    <lineage>
        <taxon>Bacteria</taxon>
        <taxon>Bacillati</taxon>
        <taxon>Actinomycetota</taxon>
        <taxon>Actinomycetes</taxon>
        <taxon>Kitasatosporales</taxon>
        <taxon>Streptomycetaceae</taxon>
        <taxon>Kitasatospora</taxon>
    </lineage>
</organism>
<evidence type="ECO:0000313" key="1">
    <source>
        <dbReference type="EMBL" id="GAA2260058.1"/>
    </source>
</evidence>
<keyword evidence="2" id="KW-1185">Reference proteome</keyword>